<dbReference type="AlphaFoldDB" id="A0A4R9K400"/>
<name>A0A4R9K400_9LEPT</name>
<keyword evidence="1" id="KW-1133">Transmembrane helix</keyword>
<evidence type="ECO:0000256" key="1">
    <source>
        <dbReference type="SAM" id="Phobius"/>
    </source>
</evidence>
<dbReference type="RefSeq" id="WP_135623359.1">
    <property type="nucleotide sequence ID" value="NZ_RQGD01000023.1"/>
</dbReference>
<feature type="transmembrane region" description="Helical" evidence="1">
    <location>
        <begin position="21"/>
        <end position="40"/>
    </location>
</feature>
<keyword evidence="3" id="KW-1185">Reference proteome</keyword>
<proteinExistence type="predicted"/>
<feature type="transmembrane region" description="Helical" evidence="1">
    <location>
        <begin position="140"/>
        <end position="161"/>
    </location>
</feature>
<keyword evidence="1" id="KW-0472">Membrane</keyword>
<evidence type="ECO:0000313" key="2">
    <source>
        <dbReference type="EMBL" id="TGL59670.1"/>
    </source>
</evidence>
<sequence>MNHPILYLEYLKEKRTIKRLTLLRKSISYTFLLVFFYFLFSVSYTASPSIVILNYLALYTSVSGLIFLKVFEIPRCIQDVLKERDDAKIFQLTEHYRSEILDSLARNLNLFDSKVDYGKLQAEGIIGLFRLDQRLPWSKIGLAYLIVYLFTVLFLCTYLTLDFLETGFSRP</sequence>
<feature type="transmembrane region" description="Helical" evidence="1">
    <location>
        <begin position="52"/>
        <end position="71"/>
    </location>
</feature>
<dbReference type="OrthoDB" id="344572at2"/>
<dbReference type="Proteomes" id="UP000297693">
    <property type="component" value="Unassembled WGS sequence"/>
</dbReference>
<reference evidence="2" key="1">
    <citation type="journal article" date="2019" name="PLoS Negl. Trop. Dis.">
        <title>Revisiting the worldwide diversity of Leptospira species in the environment.</title>
        <authorList>
            <person name="Vincent A.T."/>
            <person name="Schiettekatte O."/>
            <person name="Bourhy P."/>
            <person name="Veyrier F.J."/>
            <person name="Picardeau M."/>
        </authorList>
    </citation>
    <scope>NUCLEOTIDE SEQUENCE [LARGE SCALE GENOMIC DNA]</scope>
    <source>
        <strain evidence="2">201702476</strain>
    </source>
</reference>
<evidence type="ECO:0000313" key="3">
    <source>
        <dbReference type="Proteomes" id="UP000297693"/>
    </source>
</evidence>
<comment type="caution">
    <text evidence="2">The sequence shown here is derived from an EMBL/GenBank/DDBJ whole genome shotgun (WGS) entry which is preliminary data.</text>
</comment>
<keyword evidence="1" id="KW-0812">Transmembrane</keyword>
<organism evidence="2 3">
    <name type="scientific">Leptospira ognonensis</name>
    <dbReference type="NCBI Taxonomy" id="2484945"/>
    <lineage>
        <taxon>Bacteria</taxon>
        <taxon>Pseudomonadati</taxon>
        <taxon>Spirochaetota</taxon>
        <taxon>Spirochaetia</taxon>
        <taxon>Leptospirales</taxon>
        <taxon>Leptospiraceae</taxon>
        <taxon>Leptospira</taxon>
    </lineage>
</organism>
<protein>
    <submittedName>
        <fullName evidence="2">Uncharacterized protein</fullName>
    </submittedName>
</protein>
<accession>A0A4R9K400</accession>
<dbReference type="EMBL" id="RQGD01000023">
    <property type="protein sequence ID" value="TGL59670.1"/>
    <property type="molecule type" value="Genomic_DNA"/>
</dbReference>
<gene>
    <name evidence="2" type="ORF">EHQ58_07955</name>
</gene>